<keyword evidence="5" id="KW-0472">Membrane</keyword>
<evidence type="ECO:0000256" key="5">
    <source>
        <dbReference type="SAM" id="Phobius"/>
    </source>
</evidence>
<name>A0ABW5D7P9_9BACT</name>
<dbReference type="EC" id="2.7.13.3" evidence="2"/>
<evidence type="ECO:0000256" key="1">
    <source>
        <dbReference type="ARBA" id="ARBA00000085"/>
    </source>
</evidence>
<dbReference type="Gene3D" id="3.30.565.10">
    <property type="entry name" value="Histidine kinase-like ATPase, C-terminal domain"/>
    <property type="match status" value="1"/>
</dbReference>
<organism evidence="7 8">
    <name type="scientific">Luteolibacter algae</name>
    <dbReference type="NCBI Taxonomy" id="454151"/>
    <lineage>
        <taxon>Bacteria</taxon>
        <taxon>Pseudomonadati</taxon>
        <taxon>Verrucomicrobiota</taxon>
        <taxon>Verrucomicrobiia</taxon>
        <taxon>Verrucomicrobiales</taxon>
        <taxon>Verrucomicrobiaceae</taxon>
        <taxon>Luteolibacter</taxon>
    </lineage>
</organism>
<dbReference type="Pfam" id="PF02518">
    <property type="entry name" value="HATPase_c"/>
    <property type="match status" value="1"/>
</dbReference>
<dbReference type="Gene3D" id="1.10.287.130">
    <property type="match status" value="1"/>
</dbReference>
<dbReference type="InterPro" id="IPR005467">
    <property type="entry name" value="His_kinase_dom"/>
</dbReference>
<comment type="caution">
    <text evidence="7">The sequence shown here is derived from an EMBL/GenBank/DDBJ whole genome shotgun (WGS) entry which is preliminary data.</text>
</comment>
<dbReference type="PROSITE" id="PS50109">
    <property type="entry name" value="HIS_KIN"/>
    <property type="match status" value="1"/>
</dbReference>
<evidence type="ECO:0000256" key="4">
    <source>
        <dbReference type="SAM" id="MobiDB-lite"/>
    </source>
</evidence>
<dbReference type="GO" id="GO:0016301">
    <property type="term" value="F:kinase activity"/>
    <property type="evidence" value="ECO:0007669"/>
    <property type="project" value="UniProtKB-KW"/>
</dbReference>
<keyword evidence="7" id="KW-0808">Transferase</keyword>
<feature type="domain" description="Histidine kinase" evidence="6">
    <location>
        <begin position="365"/>
        <end position="584"/>
    </location>
</feature>
<dbReference type="Pfam" id="PF00512">
    <property type="entry name" value="HisKA"/>
    <property type="match status" value="1"/>
</dbReference>
<dbReference type="SMART" id="SM00388">
    <property type="entry name" value="HisKA"/>
    <property type="match status" value="1"/>
</dbReference>
<evidence type="ECO:0000313" key="8">
    <source>
        <dbReference type="Proteomes" id="UP001597375"/>
    </source>
</evidence>
<dbReference type="PANTHER" id="PTHR43547:SF2">
    <property type="entry name" value="HYBRID SIGNAL TRANSDUCTION HISTIDINE KINASE C"/>
    <property type="match status" value="1"/>
</dbReference>
<feature type="transmembrane region" description="Helical" evidence="5">
    <location>
        <begin position="329"/>
        <end position="349"/>
    </location>
</feature>
<dbReference type="EMBL" id="JBHUIT010000008">
    <property type="protein sequence ID" value="MFD2256413.1"/>
    <property type="molecule type" value="Genomic_DNA"/>
</dbReference>
<feature type="transmembrane region" description="Helical" evidence="5">
    <location>
        <begin position="12"/>
        <end position="32"/>
    </location>
</feature>
<comment type="catalytic activity">
    <reaction evidence="1">
        <text>ATP + protein L-histidine = ADP + protein N-phospho-L-histidine.</text>
        <dbReference type="EC" id="2.7.13.3"/>
    </reaction>
</comment>
<feature type="region of interest" description="Disordered" evidence="4">
    <location>
        <begin position="204"/>
        <end position="236"/>
    </location>
</feature>
<evidence type="ECO:0000256" key="3">
    <source>
        <dbReference type="ARBA" id="ARBA00022553"/>
    </source>
</evidence>
<dbReference type="CDD" id="cd00082">
    <property type="entry name" value="HisKA"/>
    <property type="match status" value="1"/>
</dbReference>
<sequence length="584" mass="64126">MNWSRHKHSPAWVWVAFGCCACLVLAAMLWLTRSVIKTERNRALAEIRAEQQERVRLSLWRMDSLGASILLEENSIPPQLFLSDAETTLPCIVRFETPDGAAIRGEGDPDALQKVATQLPTLISNLKISLQAEGKPLKKSSSGSELENPDSKKLIENKIRGGPAAQNFANSVEKATREKWLGEALSRQREQNLQYKTVIPSEGSVEDLPIPDSSASLADRRQPISPSTPSAKEISNPVGDFKPTWFDGSLYLIRRGLSITTFAQGSLIDGRELTEILQAEANQLLPGSKLVPAHAQDTDDSFVLASFPYKLHPGKISATPDRIPGSITISLLVGWLATLTALIIASILISNVIELSERRASFVSAVTHELRTPLTTFRLYSDILSSGAVREEKRPSYLNVLSREADRLSHLVENVLAFSRIERGSARSTIAKVDLPILLSGMRERFESRLAAAGLELKMDLPSSCDITLDASALEHILFNIIDNAAKYAAVSEPPLVTLKILDFPKKIEIHVIDHGPGIPVDECKRIFRPFHKSAKQAAESMPGVGLGLALSQRLARSMNGSISCRQPHDSDRGTVFILILPRL</sequence>
<dbReference type="PROSITE" id="PS51257">
    <property type="entry name" value="PROKAR_LIPOPROTEIN"/>
    <property type="match status" value="1"/>
</dbReference>
<evidence type="ECO:0000256" key="2">
    <source>
        <dbReference type="ARBA" id="ARBA00012438"/>
    </source>
</evidence>
<reference evidence="8" key="1">
    <citation type="journal article" date="2019" name="Int. J. Syst. Evol. Microbiol.">
        <title>The Global Catalogue of Microorganisms (GCM) 10K type strain sequencing project: providing services to taxonomists for standard genome sequencing and annotation.</title>
        <authorList>
            <consortium name="The Broad Institute Genomics Platform"/>
            <consortium name="The Broad Institute Genome Sequencing Center for Infectious Disease"/>
            <person name="Wu L."/>
            <person name="Ma J."/>
        </authorList>
    </citation>
    <scope>NUCLEOTIDE SEQUENCE [LARGE SCALE GENOMIC DNA]</scope>
    <source>
        <strain evidence="8">CGMCC 4.7106</strain>
    </source>
</reference>
<keyword evidence="5" id="KW-1133">Transmembrane helix</keyword>
<gene>
    <name evidence="7" type="ORF">ACFSSA_06990</name>
</gene>
<proteinExistence type="predicted"/>
<keyword evidence="5" id="KW-0812">Transmembrane</keyword>
<dbReference type="SUPFAM" id="SSF47384">
    <property type="entry name" value="Homodimeric domain of signal transducing histidine kinase"/>
    <property type="match status" value="1"/>
</dbReference>
<dbReference type="InterPro" id="IPR003594">
    <property type="entry name" value="HATPase_dom"/>
</dbReference>
<dbReference type="SUPFAM" id="SSF55874">
    <property type="entry name" value="ATPase domain of HSP90 chaperone/DNA topoisomerase II/histidine kinase"/>
    <property type="match status" value="1"/>
</dbReference>
<dbReference type="RefSeq" id="WP_386819622.1">
    <property type="nucleotide sequence ID" value="NZ_JBHUIT010000008.1"/>
</dbReference>
<protein>
    <recommendedName>
        <fullName evidence="2">histidine kinase</fullName>
        <ecNumber evidence="2">2.7.13.3</ecNumber>
    </recommendedName>
</protein>
<dbReference type="PANTHER" id="PTHR43547">
    <property type="entry name" value="TWO-COMPONENT HISTIDINE KINASE"/>
    <property type="match status" value="1"/>
</dbReference>
<evidence type="ECO:0000313" key="7">
    <source>
        <dbReference type="EMBL" id="MFD2256413.1"/>
    </source>
</evidence>
<accession>A0ABW5D7P9</accession>
<keyword evidence="3" id="KW-0597">Phosphoprotein</keyword>
<dbReference type="InterPro" id="IPR003661">
    <property type="entry name" value="HisK_dim/P_dom"/>
</dbReference>
<keyword evidence="8" id="KW-1185">Reference proteome</keyword>
<dbReference type="InterPro" id="IPR036097">
    <property type="entry name" value="HisK_dim/P_sf"/>
</dbReference>
<keyword evidence="7" id="KW-0418">Kinase</keyword>
<dbReference type="PRINTS" id="PR00344">
    <property type="entry name" value="BCTRLSENSOR"/>
</dbReference>
<dbReference type="InterPro" id="IPR004358">
    <property type="entry name" value="Sig_transdc_His_kin-like_C"/>
</dbReference>
<dbReference type="SMART" id="SM00387">
    <property type="entry name" value="HATPase_c"/>
    <property type="match status" value="1"/>
</dbReference>
<dbReference type="InterPro" id="IPR036890">
    <property type="entry name" value="HATPase_C_sf"/>
</dbReference>
<evidence type="ECO:0000259" key="6">
    <source>
        <dbReference type="PROSITE" id="PS50109"/>
    </source>
</evidence>
<dbReference type="Proteomes" id="UP001597375">
    <property type="component" value="Unassembled WGS sequence"/>
</dbReference>